<accession>A0A517MET8</accession>
<reference evidence="2 3" key="1">
    <citation type="submission" date="2019-02" db="EMBL/GenBank/DDBJ databases">
        <title>Deep-cultivation of Planctomycetes and their phenomic and genomic characterization uncovers novel biology.</title>
        <authorList>
            <person name="Wiegand S."/>
            <person name="Jogler M."/>
            <person name="Boedeker C."/>
            <person name="Pinto D."/>
            <person name="Vollmers J."/>
            <person name="Rivas-Marin E."/>
            <person name="Kohn T."/>
            <person name="Peeters S.H."/>
            <person name="Heuer A."/>
            <person name="Rast P."/>
            <person name="Oberbeckmann S."/>
            <person name="Bunk B."/>
            <person name="Jeske O."/>
            <person name="Meyerdierks A."/>
            <person name="Storesund J.E."/>
            <person name="Kallscheuer N."/>
            <person name="Luecker S."/>
            <person name="Lage O.M."/>
            <person name="Pohl T."/>
            <person name="Merkel B.J."/>
            <person name="Hornburger P."/>
            <person name="Mueller R.-W."/>
            <person name="Bruemmer F."/>
            <person name="Labrenz M."/>
            <person name="Spormann A.M."/>
            <person name="Op den Camp H."/>
            <person name="Overmann J."/>
            <person name="Amann R."/>
            <person name="Jetten M.S.M."/>
            <person name="Mascher T."/>
            <person name="Medema M.H."/>
            <person name="Devos D.P."/>
            <person name="Kaster A.-K."/>
            <person name="Ovreas L."/>
            <person name="Rohde M."/>
            <person name="Galperin M.Y."/>
            <person name="Jogler C."/>
        </authorList>
    </citation>
    <scope>NUCLEOTIDE SEQUENCE [LARGE SCALE GENOMIC DNA]</scope>
    <source>
        <strain evidence="2 3">FF011L</strain>
    </source>
</reference>
<proteinExistence type="predicted"/>
<dbReference type="SUPFAM" id="SSF54523">
    <property type="entry name" value="Pili subunits"/>
    <property type="match status" value="1"/>
</dbReference>
<dbReference type="OrthoDB" id="270125at2"/>
<dbReference type="Proteomes" id="UP000320672">
    <property type="component" value="Chromosome"/>
</dbReference>
<organism evidence="2 3">
    <name type="scientific">Roseimaritima multifibrata</name>
    <dbReference type="NCBI Taxonomy" id="1930274"/>
    <lineage>
        <taxon>Bacteria</taxon>
        <taxon>Pseudomonadati</taxon>
        <taxon>Planctomycetota</taxon>
        <taxon>Planctomycetia</taxon>
        <taxon>Pirellulales</taxon>
        <taxon>Pirellulaceae</taxon>
        <taxon>Roseimaritima</taxon>
    </lineage>
</organism>
<keyword evidence="1" id="KW-1133">Transmembrane helix</keyword>
<evidence type="ECO:0000256" key="1">
    <source>
        <dbReference type="SAM" id="Phobius"/>
    </source>
</evidence>
<dbReference type="InterPro" id="IPR012902">
    <property type="entry name" value="N_methyl_site"/>
</dbReference>
<protein>
    <submittedName>
        <fullName evidence="2">Putative major pilin subunit</fullName>
    </submittedName>
</protein>
<dbReference type="AlphaFoldDB" id="A0A517MET8"/>
<sequence>MIRNLIPTNVGRSYRLANRTSVMRRSGLTLIELLIVIAILSLLAAISLPSIRDIIREQKTSRTASLIQAYINGARARAIGEGRSFGVVIERASTESPIGRAYSIRVSQAYVPPPYKGTGVAAVAAGGTLTVTDDLVYAAQQQILNGHVNPVIGPGDMVGIGATPRFFPITGISAGPIALSSSISVLAPHAAEIVAQFPVGTTLPFTIIRKPRRSFTAPLELPEGTAIDLVYSGIGLNGDQFSPLAIDDARGLGNRYGTTPYSPLSTTPFAGGVLDFQPVTIMFNATGGVNEVRSGAPSGATAVVVANQIPTSNIYLMLGKIGGVFPEAPFYVDKADQANLTDFESAWIVINRQTGEVALSPISAFSMGAAGNILDSNTGVEFAAASAPLQTKIQAALQLSRKEAAENRAVNQ</sequence>
<keyword evidence="1" id="KW-0812">Transmembrane</keyword>
<dbReference type="KEGG" id="rml:FF011L_21730"/>
<dbReference type="PROSITE" id="PS00409">
    <property type="entry name" value="PROKAR_NTER_METHYL"/>
    <property type="match status" value="1"/>
</dbReference>
<dbReference type="Pfam" id="PF07963">
    <property type="entry name" value="N_methyl"/>
    <property type="match status" value="1"/>
</dbReference>
<dbReference type="EMBL" id="CP036262">
    <property type="protein sequence ID" value="QDS93403.1"/>
    <property type="molecule type" value="Genomic_DNA"/>
</dbReference>
<keyword evidence="1" id="KW-0472">Membrane</keyword>
<dbReference type="NCBIfam" id="TIGR02532">
    <property type="entry name" value="IV_pilin_GFxxxE"/>
    <property type="match status" value="1"/>
</dbReference>
<dbReference type="InterPro" id="IPR045584">
    <property type="entry name" value="Pilin-like"/>
</dbReference>
<dbReference type="RefSeq" id="WP_145351578.1">
    <property type="nucleotide sequence ID" value="NZ_CP036262.1"/>
</dbReference>
<feature type="transmembrane region" description="Helical" evidence="1">
    <location>
        <begin position="28"/>
        <end position="48"/>
    </location>
</feature>
<keyword evidence="3" id="KW-1185">Reference proteome</keyword>
<gene>
    <name evidence="2" type="ORF">FF011L_21730</name>
</gene>
<name>A0A517MET8_9BACT</name>
<dbReference type="Gene3D" id="3.30.700.10">
    <property type="entry name" value="Glycoprotein, Type 4 Pilin"/>
    <property type="match status" value="1"/>
</dbReference>
<evidence type="ECO:0000313" key="2">
    <source>
        <dbReference type="EMBL" id="QDS93403.1"/>
    </source>
</evidence>
<evidence type="ECO:0000313" key="3">
    <source>
        <dbReference type="Proteomes" id="UP000320672"/>
    </source>
</evidence>